<gene>
    <name evidence="1" type="ORF">EJB05_51398</name>
</gene>
<name>A0A5J9SVQ8_9POAL</name>
<accession>A0A5J9SVQ8</accession>
<reference evidence="1 2" key="1">
    <citation type="journal article" date="2019" name="Sci. Rep.">
        <title>A high-quality genome of Eragrostis curvula grass provides insights into Poaceae evolution and supports new strategies to enhance forage quality.</title>
        <authorList>
            <person name="Carballo J."/>
            <person name="Santos B.A.C.M."/>
            <person name="Zappacosta D."/>
            <person name="Garbus I."/>
            <person name="Selva J.P."/>
            <person name="Gallo C.A."/>
            <person name="Diaz A."/>
            <person name="Albertini E."/>
            <person name="Caccamo M."/>
            <person name="Echenique V."/>
        </authorList>
    </citation>
    <scope>NUCLEOTIDE SEQUENCE [LARGE SCALE GENOMIC DNA]</scope>
    <source>
        <strain evidence="2">cv. Victoria</strain>
        <tissue evidence="1">Leaf</tissue>
    </source>
</reference>
<dbReference type="OrthoDB" id="2139606at2759"/>
<dbReference type="Gramene" id="TVU03070">
    <property type="protein sequence ID" value="TVU03070"/>
    <property type="gene ID" value="EJB05_51398"/>
</dbReference>
<dbReference type="Proteomes" id="UP000324897">
    <property type="component" value="Unassembled WGS sequence"/>
</dbReference>
<proteinExistence type="predicted"/>
<protein>
    <submittedName>
        <fullName evidence="1">Uncharacterized protein</fullName>
    </submittedName>
</protein>
<feature type="non-terminal residue" evidence="1">
    <location>
        <position position="1"/>
    </location>
</feature>
<dbReference type="AlphaFoldDB" id="A0A5J9SVQ8"/>
<evidence type="ECO:0000313" key="2">
    <source>
        <dbReference type="Proteomes" id="UP000324897"/>
    </source>
</evidence>
<sequence>MKRHGAVPKLSASSKALLLPLVLLAFIFFLDDERVQLAGTGRVPEEARLPAAHRRADLYERRHLLRMVYGLQLANLTEAHVDVRFVFCRLYKDDQRVLVPLEILAHSGDVIVLDGCNKENLHGGKTYAFLSAVAELFADEPRCAPCHGRTCTTASPSIPCDGTDPFRGYMSGMGYVLSWDLVRWIATSDVARNNSVGVENVLTGKWLQLGGKGKNRFNAKPAMHDYLNPVPVNQCERPFTSSDIAVHRLKTNPKWAKTLKYFNFTAGLKSSKFYKIIDI</sequence>
<organism evidence="1 2">
    <name type="scientific">Eragrostis curvula</name>
    <name type="common">weeping love grass</name>
    <dbReference type="NCBI Taxonomy" id="38414"/>
    <lineage>
        <taxon>Eukaryota</taxon>
        <taxon>Viridiplantae</taxon>
        <taxon>Streptophyta</taxon>
        <taxon>Embryophyta</taxon>
        <taxon>Tracheophyta</taxon>
        <taxon>Spermatophyta</taxon>
        <taxon>Magnoliopsida</taxon>
        <taxon>Liliopsida</taxon>
        <taxon>Poales</taxon>
        <taxon>Poaceae</taxon>
        <taxon>PACMAD clade</taxon>
        <taxon>Chloridoideae</taxon>
        <taxon>Eragrostideae</taxon>
        <taxon>Eragrostidinae</taxon>
        <taxon>Eragrostis</taxon>
    </lineage>
</organism>
<dbReference type="UniPathway" id="UPA00378"/>
<dbReference type="EMBL" id="RWGY01000230">
    <property type="protein sequence ID" value="TVU03070.1"/>
    <property type="molecule type" value="Genomic_DNA"/>
</dbReference>
<comment type="caution">
    <text evidence="1">The sequence shown here is derived from an EMBL/GenBank/DDBJ whole genome shotgun (WGS) entry which is preliminary data.</text>
</comment>
<evidence type="ECO:0000313" key="1">
    <source>
        <dbReference type="EMBL" id="TVU03070.1"/>
    </source>
</evidence>
<keyword evidence="2" id="KW-1185">Reference proteome</keyword>